<feature type="chain" id="PRO_5014986779" description="DUF5666 domain-containing protein" evidence="1">
    <location>
        <begin position="29"/>
        <end position="65"/>
    </location>
</feature>
<evidence type="ECO:0008006" key="4">
    <source>
        <dbReference type="Google" id="ProtNLM"/>
    </source>
</evidence>
<proteinExistence type="predicted"/>
<protein>
    <recommendedName>
        <fullName evidence="4">DUF5666 domain-containing protein</fullName>
    </recommendedName>
</protein>
<reference evidence="3" key="1">
    <citation type="submission" date="2017-09" db="EMBL/GenBank/DDBJ databases">
        <title>Depth-based differentiation of microbial function through sediment-hosted aquifers and enrichment of novel symbionts in the deep terrestrial subsurface.</title>
        <authorList>
            <person name="Probst A.J."/>
            <person name="Ladd B."/>
            <person name="Jarett J.K."/>
            <person name="Geller-Mcgrath D.E."/>
            <person name="Sieber C.M.K."/>
            <person name="Emerson J.B."/>
            <person name="Anantharaman K."/>
            <person name="Thomas B.C."/>
            <person name="Malmstrom R."/>
            <person name="Stieglmeier M."/>
            <person name="Klingl A."/>
            <person name="Woyke T."/>
            <person name="Ryan C.M."/>
            <person name="Banfield J.F."/>
        </authorList>
    </citation>
    <scope>NUCLEOTIDE SEQUENCE [LARGE SCALE GENOMIC DNA]</scope>
</reference>
<gene>
    <name evidence="2" type="ORF">COU87_03275</name>
</gene>
<evidence type="ECO:0000256" key="1">
    <source>
        <dbReference type="SAM" id="SignalP"/>
    </source>
</evidence>
<dbReference type="AlphaFoldDB" id="A0A2M8KP34"/>
<comment type="caution">
    <text evidence="2">The sequence shown here is derived from an EMBL/GenBank/DDBJ whole genome shotgun (WGS) entry which is preliminary data.</text>
</comment>
<evidence type="ECO:0000313" key="3">
    <source>
        <dbReference type="Proteomes" id="UP000230222"/>
    </source>
</evidence>
<evidence type="ECO:0000313" key="2">
    <source>
        <dbReference type="EMBL" id="PJE61675.1"/>
    </source>
</evidence>
<keyword evidence="1" id="KW-0732">Signal</keyword>
<feature type="signal peptide" evidence="1">
    <location>
        <begin position="1"/>
        <end position="28"/>
    </location>
</feature>
<name>A0A2M8KP34_9BACT</name>
<organism evidence="2 3">
    <name type="scientific">Candidatus Roizmanbacteria bacterium CG10_big_fil_rev_8_21_14_0_10_39_12</name>
    <dbReference type="NCBI Taxonomy" id="1974852"/>
    <lineage>
        <taxon>Bacteria</taxon>
        <taxon>Candidatus Roizmaniibacteriota</taxon>
    </lineage>
</organism>
<accession>A0A2M8KP34</accession>
<dbReference type="Proteomes" id="UP000230222">
    <property type="component" value="Unassembled WGS sequence"/>
</dbReference>
<dbReference type="EMBL" id="PFEC01000059">
    <property type="protein sequence ID" value="PJE61675.1"/>
    <property type="molecule type" value="Genomic_DNA"/>
</dbReference>
<sequence length="65" mass="7232">MRPPIYKVSLSLTLILLWLFISPTPTHARSTTYIGNYEVTVEDNGVKKETVRVAGVMGKVVKVGR</sequence>